<dbReference type="CDD" id="cd07377">
    <property type="entry name" value="WHTH_GntR"/>
    <property type="match status" value="1"/>
</dbReference>
<accession>A0A1J4SHU0</accession>
<protein>
    <recommendedName>
        <fullName evidence="4">HTH gntR-type domain-containing protein</fullName>
    </recommendedName>
</protein>
<keyword evidence="3" id="KW-0804">Transcription</keyword>
<keyword evidence="2" id="KW-0238">DNA-binding</keyword>
<evidence type="ECO:0000259" key="4">
    <source>
        <dbReference type="PROSITE" id="PS50949"/>
    </source>
</evidence>
<dbReference type="SMART" id="SM00895">
    <property type="entry name" value="FCD"/>
    <property type="match status" value="1"/>
</dbReference>
<feature type="domain" description="HTH gntR-type" evidence="4">
    <location>
        <begin position="5"/>
        <end position="72"/>
    </location>
</feature>
<dbReference type="PRINTS" id="PR00035">
    <property type="entry name" value="HTHGNTR"/>
</dbReference>
<dbReference type="GO" id="GO:0003677">
    <property type="term" value="F:DNA binding"/>
    <property type="evidence" value="ECO:0007669"/>
    <property type="project" value="UniProtKB-KW"/>
</dbReference>
<comment type="caution">
    <text evidence="5">The sequence shown here is derived from an EMBL/GenBank/DDBJ whole genome shotgun (WGS) entry which is preliminary data.</text>
</comment>
<gene>
    <name evidence="5" type="ORF">AUJ66_00130</name>
</gene>
<evidence type="ECO:0000313" key="5">
    <source>
        <dbReference type="EMBL" id="OIN98864.1"/>
    </source>
</evidence>
<dbReference type="Pfam" id="PF07729">
    <property type="entry name" value="FCD"/>
    <property type="match status" value="1"/>
</dbReference>
<sequence length="212" mass="24794">MAKRKTLNERAYQELLNRILNLRFKPGEKIIEEKVSRQLNVSRTPLREALRRLEKEGFIENISRRGCYIKKISEEEMLKIYEVREVLEGLAARLASGKITPSKLKELKKIIKEMGNYATKKDRVKYAEKDLQLHQAIISQTDNPLLKQIMGRFALQIKTFRIVSRDFPAESEVKEAMKEHNEIINSLESRSPALAERTVRRHIRNAAKRLKL</sequence>
<name>A0A1J4SHU0_9BACT</name>
<dbReference type="AlphaFoldDB" id="A0A1J4SHU0"/>
<dbReference type="Proteomes" id="UP000182278">
    <property type="component" value="Unassembled WGS sequence"/>
</dbReference>
<dbReference type="PANTHER" id="PTHR43537">
    <property type="entry name" value="TRANSCRIPTIONAL REGULATOR, GNTR FAMILY"/>
    <property type="match status" value="1"/>
</dbReference>
<dbReference type="InterPro" id="IPR008920">
    <property type="entry name" value="TF_FadR/GntR_C"/>
</dbReference>
<dbReference type="InterPro" id="IPR011711">
    <property type="entry name" value="GntR_C"/>
</dbReference>
<proteinExistence type="predicted"/>
<evidence type="ECO:0000256" key="3">
    <source>
        <dbReference type="ARBA" id="ARBA00023163"/>
    </source>
</evidence>
<dbReference type="SUPFAM" id="SSF48008">
    <property type="entry name" value="GntR ligand-binding domain-like"/>
    <property type="match status" value="1"/>
</dbReference>
<dbReference type="SMART" id="SM00345">
    <property type="entry name" value="HTH_GNTR"/>
    <property type="match status" value="1"/>
</dbReference>
<dbReference type="SUPFAM" id="SSF46785">
    <property type="entry name" value="Winged helix' DNA-binding domain"/>
    <property type="match status" value="1"/>
</dbReference>
<evidence type="ECO:0000313" key="6">
    <source>
        <dbReference type="Proteomes" id="UP000182278"/>
    </source>
</evidence>
<dbReference type="PANTHER" id="PTHR43537:SF24">
    <property type="entry name" value="GLUCONATE OPERON TRANSCRIPTIONAL REPRESSOR"/>
    <property type="match status" value="1"/>
</dbReference>
<dbReference type="InterPro" id="IPR036388">
    <property type="entry name" value="WH-like_DNA-bd_sf"/>
</dbReference>
<dbReference type="EMBL" id="MNUO01000002">
    <property type="protein sequence ID" value="OIN98864.1"/>
    <property type="molecule type" value="Genomic_DNA"/>
</dbReference>
<dbReference type="STRING" id="1817893.AUJ66_00130"/>
<dbReference type="InterPro" id="IPR000524">
    <property type="entry name" value="Tscrpt_reg_HTH_GntR"/>
</dbReference>
<dbReference type="Pfam" id="PF00392">
    <property type="entry name" value="GntR"/>
    <property type="match status" value="1"/>
</dbReference>
<dbReference type="Gene3D" id="1.20.120.530">
    <property type="entry name" value="GntR ligand-binding domain-like"/>
    <property type="match status" value="1"/>
</dbReference>
<dbReference type="PROSITE" id="PS50949">
    <property type="entry name" value="HTH_GNTR"/>
    <property type="match status" value="1"/>
</dbReference>
<organism evidence="5 6">
    <name type="scientific">Candidatus Desantisbacteria bacterium CG1_02_38_46</name>
    <dbReference type="NCBI Taxonomy" id="1817893"/>
    <lineage>
        <taxon>Bacteria</taxon>
        <taxon>Candidatus Desantisiibacteriota</taxon>
    </lineage>
</organism>
<dbReference type="Gene3D" id="1.10.10.10">
    <property type="entry name" value="Winged helix-like DNA-binding domain superfamily/Winged helix DNA-binding domain"/>
    <property type="match status" value="1"/>
</dbReference>
<keyword evidence="1" id="KW-0805">Transcription regulation</keyword>
<evidence type="ECO:0000256" key="2">
    <source>
        <dbReference type="ARBA" id="ARBA00023125"/>
    </source>
</evidence>
<evidence type="ECO:0000256" key="1">
    <source>
        <dbReference type="ARBA" id="ARBA00023015"/>
    </source>
</evidence>
<reference evidence="5 6" key="1">
    <citation type="journal article" date="2016" name="Environ. Microbiol.">
        <title>Genomic resolution of a cold subsurface aquifer community provides metabolic insights for novel microbes adapted to high CO concentrations.</title>
        <authorList>
            <person name="Probst A.J."/>
            <person name="Castelle C.J."/>
            <person name="Singh A."/>
            <person name="Brown C.T."/>
            <person name="Anantharaman K."/>
            <person name="Sharon I."/>
            <person name="Hug L.A."/>
            <person name="Burstein D."/>
            <person name="Emerson J.B."/>
            <person name="Thomas B.C."/>
            <person name="Banfield J.F."/>
        </authorList>
    </citation>
    <scope>NUCLEOTIDE SEQUENCE [LARGE SCALE GENOMIC DNA]</scope>
    <source>
        <strain evidence="5">CG1_02_38_46</strain>
    </source>
</reference>
<dbReference type="InterPro" id="IPR036390">
    <property type="entry name" value="WH_DNA-bd_sf"/>
</dbReference>
<dbReference type="GO" id="GO:0003700">
    <property type="term" value="F:DNA-binding transcription factor activity"/>
    <property type="evidence" value="ECO:0007669"/>
    <property type="project" value="InterPro"/>
</dbReference>